<dbReference type="RefSeq" id="WP_271192012.1">
    <property type="nucleotide sequence ID" value="NZ_CP115667.1"/>
</dbReference>
<keyword evidence="2" id="KW-1185">Reference proteome</keyword>
<dbReference type="EMBL" id="CP115667">
    <property type="protein sequence ID" value="WBW50480.1"/>
    <property type="molecule type" value="Genomic_DNA"/>
</dbReference>
<dbReference type="PANTHER" id="PTHR33221">
    <property type="entry name" value="WINGED HELIX-TURN-HELIX TRANSCRIPTIONAL REGULATOR, RRF2 FAMILY"/>
    <property type="match status" value="1"/>
</dbReference>
<gene>
    <name evidence="1" type="ORF">O6R05_02745</name>
</gene>
<accession>A0ABY7QUL9</accession>
<organism evidence="1 2">
    <name type="scientific">Peptoniphilus equinus</name>
    <dbReference type="NCBI Taxonomy" id="3016343"/>
    <lineage>
        <taxon>Bacteria</taxon>
        <taxon>Bacillati</taxon>
        <taxon>Bacillota</taxon>
        <taxon>Tissierellia</taxon>
        <taxon>Tissierellales</taxon>
        <taxon>Peptoniphilaceae</taxon>
        <taxon>Peptoniphilus</taxon>
    </lineage>
</organism>
<dbReference type="InterPro" id="IPR036388">
    <property type="entry name" value="WH-like_DNA-bd_sf"/>
</dbReference>
<dbReference type="SUPFAM" id="SSF46785">
    <property type="entry name" value="Winged helix' DNA-binding domain"/>
    <property type="match status" value="1"/>
</dbReference>
<dbReference type="InterPro" id="IPR030489">
    <property type="entry name" value="TR_Rrf2-type_CS"/>
</dbReference>
<dbReference type="PROSITE" id="PS51197">
    <property type="entry name" value="HTH_RRF2_2"/>
    <property type="match status" value="1"/>
</dbReference>
<proteinExistence type="predicted"/>
<dbReference type="PROSITE" id="PS01332">
    <property type="entry name" value="HTH_RRF2_1"/>
    <property type="match status" value="1"/>
</dbReference>
<dbReference type="InterPro" id="IPR036390">
    <property type="entry name" value="WH_DNA-bd_sf"/>
</dbReference>
<evidence type="ECO:0000313" key="2">
    <source>
        <dbReference type="Proteomes" id="UP001210339"/>
    </source>
</evidence>
<dbReference type="Gene3D" id="1.10.10.10">
    <property type="entry name" value="Winged helix-like DNA-binding domain superfamily/Winged helix DNA-binding domain"/>
    <property type="match status" value="1"/>
</dbReference>
<dbReference type="PANTHER" id="PTHR33221:SF2">
    <property type="entry name" value="TRANSCRIPTIONAL REGULATOR"/>
    <property type="match status" value="1"/>
</dbReference>
<reference evidence="1 2" key="1">
    <citation type="submission" date="2023-01" db="EMBL/GenBank/DDBJ databases">
        <authorList>
            <person name="Lee S.H."/>
            <person name="Jung H.S."/>
            <person name="Yun J.U."/>
        </authorList>
    </citation>
    <scope>NUCLEOTIDE SEQUENCE [LARGE SCALE GENOMIC DNA]</scope>
    <source>
        <strain evidence="1 2">CBA3646</strain>
    </source>
</reference>
<dbReference type="NCBIfam" id="TIGR00738">
    <property type="entry name" value="rrf2_super"/>
    <property type="match status" value="1"/>
</dbReference>
<evidence type="ECO:0000313" key="1">
    <source>
        <dbReference type="EMBL" id="WBW50480.1"/>
    </source>
</evidence>
<protein>
    <submittedName>
        <fullName evidence="1">Rrf2 family transcriptional regulator</fullName>
    </submittedName>
</protein>
<name>A0ABY7QUL9_9FIRM</name>
<dbReference type="Proteomes" id="UP001210339">
    <property type="component" value="Chromosome"/>
</dbReference>
<sequence>MRITRETDYAFRICGYLAQHEGEIIGAPKIAEDRVIPERFTLRILRKLNQAGITTAKRGVNGGYTLKKPKEHINLYDIVVAIDGPIVVNRCLDAQDPYCSYMGSDPKAHLQCRFHSTLGQVQNQIIDVLKGRTLDMIVNPS</sequence>
<dbReference type="Pfam" id="PF02082">
    <property type="entry name" value="Rrf2"/>
    <property type="match status" value="1"/>
</dbReference>
<dbReference type="InterPro" id="IPR000944">
    <property type="entry name" value="Tscrpt_reg_Rrf2"/>
</dbReference>